<dbReference type="AlphaFoldDB" id="A0A2W4WG70"/>
<organism evidence="1 2">
    <name type="scientific">Pseudanabaena frigida</name>
    <dbReference type="NCBI Taxonomy" id="945775"/>
    <lineage>
        <taxon>Bacteria</taxon>
        <taxon>Bacillati</taxon>
        <taxon>Cyanobacteriota</taxon>
        <taxon>Cyanophyceae</taxon>
        <taxon>Pseudanabaenales</taxon>
        <taxon>Pseudanabaenaceae</taxon>
        <taxon>Pseudanabaena</taxon>
    </lineage>
</organism>
<accession>A0A2W4WG70</accession>
<dbReference type="EMBL" id="QBML01000008">
    <property type="protein sequence ID" value="PZO42197.1"/>
    <property type="molecule type" value="Genomic_DNA"/>
</dbReference>
<name>A0A2W4WG70_9CYAN</name>
<comment type="caution">
    <text evidence="1">The sequence shown here is derived from an EMBL/GenBank/DDBJ whole genome shotgun (WGS) entry which is preliminary data.</text>
</comment>
<dbReference type="Proteomes" id="UP000249467">
    <property type="component" value="Unassembled WGS sequence"/>
</dbReference>
<evidence type="ECO:0000313" key="1">
    <source>
        <dbReference type="EMBL" id="PZO42197.1"/>
    </source>
</evidence>
<proteinExistence type="predicted"/>
<sequence length="69" mass="8372">MWKQVQNGYTSTNKKSTDYLQQLPIEQTQTNKRVESFASQSFQPFYWFGFERKALWDCYRLMVYLIAKC</sequence>
<reference evidence="1 2" key="2">
    <citation type="submission" date="2018-06" db="EMBL/GenBank/DDBJ databases">
        <title>Metagenomic assembly of (sub)arctic Cyanobacteria and their associated microbiome from non-axenic cultures.</title>
        <authorList>
            <person name="Baurain D."/>
        </authorList>
    </citation>
    <scope>NUCLEOTIDE SEQUENCE [LARGE SCALE GENOMIC DNA]</scope>
    <source>
        <strain evidence="1">ULC066bin1</strain>
    </source>
</reference>
<gene>
    <name evidence="1" type="ORF">DCF19_08125</name>
</gene>
<evidence type="ECO:0000313" key="2">
    <source>
        <dbReference type="Proteomes" id="UP000249467"/>
    </source>
</evidence>
<protein>
    <submittedName>
        <fullName evidence="1">Uncharacterized protein</fullName>
    </submittedName>
</protein>
<reference evidence="1 2" key="1">
    <citation type="submission" date="2018-04" db="EMBL/GenBank/DDBJ databases">
        <authorList>
            <person name="Go L.Y."/>
            <person name="Mitchell J.A."/>
        </authorList>
    </citation>
    <scope>NUCLEOTIDE SEQUENCE [LARGE SCALE GENOMIC DNA]</scope>
    <source>
        <strain evidence="1">ULC066bin1</strain>
    </source>
</reference>